<proteinExistence type="predicted"/>
<dbReference type="RefSeq" id="WP_116111128.1">
    <property type="nucleotide sequence ID" value="NZ_CP091196.1"/>
</dbReference>
<dbReference type="Proteomes" id="UP000830158">
    <property type="component" value="Chromosome"/>
</dbReference>
<name>A0ABY4P1C6_9PSEU</name>
<accession>A0ABY4P1C6</accession>
<organism evidence="1 2">
    <name type="scientific">Amycolatopsis thermalba</name>
    <dbReference type="NCBI Taxonomy" id="944492"/>
    <lineage>
        <taxon>Bacteria</taxon>
        <taxon>Bacillati</taxon>
        <taxon>Actinomycetota</taxon>
        <taxon>Actinomycetes</taxon>
        <taxon>Pseudonocardiales</taxon>
        <taxon>Pseudonocardiaceae</taxon>
        <taxon>Amycolatopsis</taxon>
    </lineage>
</organism>
<reference evidence="1" key="1">
    <citation type="submission" date="2022-01" db="EMBL/GenBank/DDBJ databases">
        <title>PSI-footprinting approach for the identification of protein synthesis inhibitor producers.</title>
        <authorList>
            <person name="Handel F."/>
            <person name="Kulik A."/>
            <person name="Wex K.W."/>
            <person name="Berscheid A."/>
            <person name="Saur J.S."/>
            <person name="Winkler A."/>
            <person name="Wibberg D."/>
            <person name="Kalinowski J."/>
            <person name="Broetz-Oesterhelt H."/>
            <person name="Mast Y."/>
        </authorList>
    </citation>
    <scope>NUCLEOTIDE SEQUENCE</scope>
    <source>
        <strain evidence="1">KNN 49.3e</strain>
    </source>
</reference>
<protein>
    <submittedName>
        <fullName evidence="1">Uncharacterized protein</fullName>
    </submittedName>
</protein>
<gene>
    <name evidence="1" type="ORF">L1857_26125</name>
</gene>
<dbReference type="EMBL" id="CP091196">
    <property type="protein sequence ID" value="UQS26041.1"/>
    <property type="molecule type" value="Genomic_DNA"/>
</dbReference>
<keyword evidence="2" id="KW-1185">Reference proteome</keyword>
<evidence type="ECO:0000313" key="2">
    <source>
        <dbReference type="Proteomes" id="UP000830158"/>
    </source>
</evidence>
<sequence length="158" mass="17118">MSRNARTPAVHVIDPMADPAPLPEITVDHFRENGCTVTCVVIDPADAQQTLYGTVTRPDGTLAGTYYPADRVRGEHWRIVATDGTHYHAASEFDAVEWLSTTTPGGGPDTGTVECGGCSRPLTITRQQWERDASAPCPCGSGADLTFHRRHAEWGENL</sequence>
<evidence type="ECO:0000313" key="1">
    <source>
        <dbReference type="EMBL" id="UQS26041.1"/>
    </source>
</evidence>